<protein>
    <submittedName>
        <fullName evidence="1">Uncharacterized protein</fullName>
    </submittedName>
</protein>
<dbReference type="Proteomes" id="UP000017836">
    <property type="component" value="Unassembled WGS sequence"/>
</dbReference>
<dbReference type="Gramene" id="ERM95004">
    <property type="protein sequence ID" value="ERM95004"/>
    <property type="gene ID" value="AMTR_s00009p00234850"/>
</dbReference>
<proteinExistence type="predicted"/>
<gene>
    <name evidence="1" type="ORF">AMTR_s00009p00234850</name>
</gene>
<reference evidence="2" key="1">
    <citation type="journal article" date="2013" name="Science">
        <title>The Amborella genome and the evolution of flowering plants.</title>
        <authorList>
            <consortium name="Amborella Genome Project"/>
        </authorList>
    </citation>
    <scope>NUCLEOTIDE SEQUENCE [LARGE SCALE GENOMIC DNA]</scope>
</reference>
<accession>W1NIF3</accession>
<dbReference type="AlphaFoldDB" id="W1NIF3"/>
<organism evidence="1 2">
    <name type="scientific">Amborella trichopoda</name>
    <dbReference type="NCBI Taxonomy" id="13333"/>
    <lineage>
        <taxon>Eukaryota</taxon>
        <taxon>Viridiplantae</taxon>
        <taxon>Streptophyta</taxon>
        <taxon>Embryophyta</taxon>
        <taxon>Tracheophyta</taxon>
        <taxon>Spermatophyta</taxon>
        <taxon>Magnoliopsida</taxon>
        <taxon>Amborellales</taxon>
        <taxon>Amborellaceae</taxon>
        <taxon>Amborella</taxon>
    </lineage>
</organism>
<name>W1NIF3_AMBTC</name>
<keyword evidence="2" id="KW-1185">Reference proteome</keyword>
<evidence type="ECO:0000313" key="2">
    <source>
        <dbReference type="Proteomes" id="UP000017836"/>
    </source>
</evidence>
<dbReference type="HOGENOM" id="CLU_2295443_0_0_1"/>
<dbReference type="EMBL" id="KI397501">
    <property type="protein sequence ID" value="ERM95004.1"/>
    <property type="molecule type" value="Genomic_DNA"/>
</dbReference>
<evidence type="ECO:0000313" key="1">
    <source>
        <dbReference type="EMBL" id="ERM95004.1"/>
    </source>
</evidence>
<sequence>MCSVADEDEMEGSSSPFLKKVSGPSEIGVSFSIMAAKGLRLNFPLLGDILKVDNCSVLLSYRGVSGKRLERCLEERDMEGAEERERIALGILRSLRIVRER</sequence>